<proteinExistence type="predicted"/>
<dbReference type="EC" id="2.3.2.31" evidence="2"/>
<keyword evidence="5" id="KW-0677">Repeat</keyword>
<dbReference type="CDD" id="cd20346">
    <property type="entry name" value="BRcat_RBR_ANKIB1"/>
    <property type="match status" value="1"/>
</dbReference>
<evidence type="ECO:0000256" key="3">
    <source>
        <dbReference type="ARBA" id="ARBA00022679"/>
    </source>
</evidence>
<dbReference type="Pfam" id="PF21235">
    <property type="entry name" value="UBA_ARI1"/>
    <property type="match status" value="1"/>
</dbReference>
<dbReference type="EMBL" id="PYSW02000037">
    <property type="protein sequence ID" value="KAG2377667.1"/>
    <property type="molecule type" value="Genomic_DNA"/>
</dbReference>
<dbReference type="Proteomes" id="UP000816034">
    <property type="component" value="Unassembled WGS sequence"/>
</dbReference>
<dbReference type="GO" id="GO:0061630">
    <property type="term" value="F:ubiquitin protein ligase activity"/>
    <property type="evidence" value="ECO:0007669"/>
    <property type="project" value="UniProtKB-EC"/>
</dbReference>
<evidence type="ECO:0000256" key="2">
    <source>
        <dbReference type="ARBA" id="ARBA00012251"/>
    </source>
</evidence>
<dbReference type="CDD" id="cd22584">
    <property type="entry name" value="Rcat_RBR_unk"/>
    <property type="match status" value="1"/>
</dbReference>
<dbReference type="RefSeq" id="XP_044544929.1">
    <property type="nucleotide sequence ID" value="XM_044699342.1"/>
</dbReference>
<keyword evidence="6" id="KW-0863">Zinc-finger</keyword>
<dbReference type="SMART" id="SM00647">
    <property type="entry name" value="IBR"/>
    <property type="match status" value="2"/>
</dbReference>
<dbReference type="GO" id="GO:0008270">
    <property type="term" value="F:zinc ion binding"/>
    <property type="evidence" value="ECO:0007669"/>
    <property type="project" value="UniProtKB-KW"/>
</dbReference>
<evidence type="ECO:0000313" key="12">
    <source>
        <dbReference type="Proteomes" id="UP000816034"/>
    </source>
</evidence>
<feature type="compositionally biased region" description="Basic and acidic residues" evidence="9">
    <location>
        <begin position="65"/>
        <end position="75"/>
    </location>
</feature>
<dbReference type="InterPro" id="IPR031127">
    <property type="entry name" value="E3_UB_ligase_RBR"/>
</dbReference>
<gene>
    <name evidence="11" type="ORF">C9374_009183</name>
</gene>
<sequence length="606" mass="71451">MSHRKERIREMVLSLNAMFPEVNLQVLHQAVIESDLDESLAIEKVLLYCDSQNIEVLDENAAESLVDHEESKELSEHDEEEEECYDDQDLEEEQVYDEEMIYEEDFGDDSAFVVEEPTRTEKEEKAPKQYFKILGFKELLQDQEVEVKQVAETIQLKSTIFVEVLLKHYRWNSEKLIRDYGEYGMSYLLEKCGLSNDVSGDQNQIGMCDACYSDDVKLFSYDMCGHTFCYNCWKDYISTFVTENSFNHLNIKCMAYGCKSVLTETYMMSFLDQGKDAELINRFYKAKVDSYVADHFRLKWCPNPKCGRVIKKLCDENLFYVQCKCGEECCFHCDKEPHFPCPCSVYAKFIDDVKNETASMQLIKKSCQQCPKCKTYVFKNVGCDHINCVCGNEFCYRCGGDFTGYRHDYEECMKHDIKNVDLDHVEFEFSIVETLYHKISQLWKKHRDWLDEQKTSQHYQLLIDNTRIHTEYTIFSDDDFKFLNSTLKTVIRSRRLLRSCYVYAFMYFGFDKVKLEKKALGQFRNDFKKEVAALETYGLLFDSHLQRLETFVSQLLVNLDLTLNTKQRDKAIFLEMTNKTNLVTKEQQNIVDFINNRMLMKEISYE</sequence>
<feature type="compositionally biased region" description="Acidic residues" evidence="9">
    <location>
        <begin position="76"/>
        <end position="90"/>
    </location>
</feature>
<evidence type="ECO:0000256" key="1">
    <source>
        <dbReference type="ARBA" id="ARBA00001798"/>
    </source>
</evidence>
<keyword evidence="7" id="KW-0833">Ubl conjugation pathway</keyword>
<feature type="domain" description="RING-type" evidence="10">
    <location>
        <begin position="204"/>
        <end position="416"/>
    </location>
</feature>
<dbReference type="SUPFAM" id="SSF57850">
    <property type="entry name" value="RING/U-box"/>
    <property type="match status" value="3"/>
</dbReference>
<dbReference type="InterPro" id="IPR048962">
    <property type="entry name" value="ARIH1-like_UBL"/>
</dbReference>
<accession>A0AA88KEN8</accession>
<dbReference type="InterPro" id="IPR013083">
    <property type="entry name" value="Znf_RING/FYVE/PHD"/>
</dbReference>
<dbReference type="InterPro" id="IPR002867">
    <property type="entry name" value="IBR_dom"/>
</dbReference>
<comment type="catalytic activity">
    <reaction evidence="1">
        <text>[E2 ubiquitin-conjugating enzyme]-S-ubiquitinyl-L-cysteine + [acceptor protein]-L-lysine = [E2 ubiquitin-conjugating enzyme]-L-cysteine + [acceptor protein]-N(6)-ubiquitinyl-L-lysine.</text>
        <dbReference type="EC" id="2.3.2.31"/>
    </reaction>
</comment>
<dbReference type="Pfam" id="PF26200">
    <property type="entry name" value="Rcat_RNF216"/>
    <property type="match status" value="1"/>
</dbReference>
<dbReference type="Gene3D" id="1.20.120.1750">
    <property type="match status" value="1"/>
</dbReference>
<keyword evidence="4" id="KW-0479">Metal-binding</keyword>
<evidence type="ECO:0000256" key="9">
    <source>
        <dbReference type="SAM" id="MobiDB-lite"/>
    </source>
</evidence>
<evidence type="ECO:0000256" key="7">
    <source>
        <dbReference type="ARBA" id="ARBA00022786"/>
    </source>
</evidence>
<dbReference type="GO" id="GO:0016567">
    <property type="term" value="P:protein ubiquitination"/>
    <property type="evidence" value="ECO:0007669"/>
    <property type="project" value="InterPro"/>
</dbReference>
<evidence type="ECO:0000259" key="10">
    <source>
        <dbReference type="PROSITE" id="PS51873"/>
    </source>
</evidence>
<reference evidence="11 12" key="1">
    <citation type="journal article" date="2018" name="BMC Genomics">
        <title>The genome of Naegleria lovaniensis, the basis for a comparative approach to unravel pathogenicity factors of the human pathogenic amoeba N. fowleri.</title>
        <authorList>
            <person name="Liechti N."/>
            <person name="Schurch N."/>
            <person name="Bruggmann R."/>
            <person name="Wittwer M."/>
        </authorList>
    </citation>
    <scope>NUCLEOTIDE SEQUENCE [LARGE SCALE GENOMIC DNA]</scope>
    <source>
        <strain evidence="11 12">ATCC 30569</strain>
    </source>
</reference>
<dbReference type="PANTHER" id="PTHR11685">
    <property type="entry name" value="RBR FAMILY RING FINGER AND IBR DOMAIN-CONTAINING"/>
    <property type="match status" value="1"/>
</dbReference>
<dbReference type="PROSITE" id="PS51873">
    <property type="entry name" value="TRIAD"/>
    <property type="match status" value="1"/>
</dbReference>
<keyword evidence="3" id="KW-0808">Transferase</keyword>
<keyword evidence="12" id="KW-1185">Reference proteome</keyword>
<dbReference type="Pfam" id="PF01485">
    <property type="entry name" value="IBR"/>
    <property type="match status" value="1"/>
</dbReference>
<name>A0AA88KEN8_NAELO</name>
<evidence type="ECO:0000256" key="5">
    <source>
        <dbReference type="ARBA" id="ARBA00022737"/>
    </source>
</evidence>
<evidence type="ECO:0000313" key="11">
    <source>
        <dbReference type="EMBL" id="KAG2377667.1"/>
    </source>
</evidence>
<protein>
    <recommendedName>
        <fullName evidence="2">RBR-type E3 ubiquitin transferase</fullName>
        <ecNumber evidence="2">2.3.2.31</ecNumber>
    </recommendedName>
</protein>
<dbReference type="AlphaFoldDB" id="A0AA88KEN8"/>
<dbReference type="GeneID" id="68101637"/>
<dbReference type="CDD" id="cd14279">
    <property type="entry name" value="CUE"/>
    <property type="match status" value="1"/>
</dbReference>
<organism evidence="11 12">
    <name type="scientific">Naegleria lovaniensis</name>
    <name type="common">Amoeba</name>
    <dbReference type="NCBI Taxonomy" id="51637"/>
    <lineage>
        <taxon>Eukaryota</taxon>
        <taxon>Discoba</taxon>
        <taxon>Heterolobosea</taxon>
        <taxon>Tetramitia</taxon>
        <taxon>Eutetramitia</taxon>
        <taxon>Vahlkampfiidae</taxon>
        <taxon>Naegleria</taxon>
    </lineage>
</organism>
<dbReference type="Gene3D" id="3.30.40.10">
    <property type="entry name" value="Zinc/RING finger domain, C3HC4 (zinc finger)"/>
    <property type="match status" value="1"/>
</dbReference>
<feature type="region of interest" description="Disordered" evidence="9">
    <location>
        <begin position="65"/>
        <end position="90"/>
    </location>
</feature>
<evidence type="ECO:0000256" key="4">
    <source>
        <dbReference type="ARBA" id="ARBA00022723"/>
    </source>
</evidence>
<dbReference type="InterPro" id="IPR044066">
    <property type="entry name" value="TRIAD_supradom"/>
</dbReference>
<evidence type="ECO:0000256" key="8">
    <source>
        <dbReference type="ARBA" id="ARBA00022833"/>
    </source>
</evidence>
<keyword evidence="8" id="KW-0862">Zinc</keyword>
<evidence type="ECO:0000256" key="6">
    <source>
        <dbReference type="ARBA" id="ARBA00022771"/>
    </source>
</evidence>
<comment type="caution">
    <text evidence="11">The sequence shown here is derived from an EMBL/GenBank/DDBJ whole genome shotgun (WGS) entry which is preliminary data.</text>
</comment>